<dbReference type="Proteomes" id="UP000308802">
    <property type="component" value="Unassembled WGS sequence"/>
</dbReference>
<keyword evidence="1" id="KW-0472">Membrane</keyword>
<feature type="transmembrane region" description="Helical" evidence="1">
    <location>
        <begin position="39"/>
        <end position="61"/>
    </location>
</feature>
<dbReference type="AlphaFoldDB" id="A0A4S9ZPP2"/>
<sequence length="132" mass="14531">MMGGHVMNWLRNQLEARYLQSNLAATRCAWTFQWMSESFSQILVTIWWTTFVLALAVLLSLGFGTRGVTPVIGSFAASYQGWMYGAFTPANGPFARLTSLSMLGFFALAATIMSGICASSITILIWLFQGLV</sequence>
<organism evidence="3 5">
    <name type="scientific">Aureobasidium pullulans</name>
    <name type="common">Black yeast</name>
    <name type="synonym">Pullularia pullulans</name>
    <dbReference type="NCBI Taxonomy" id="5580"/>
    <lineage>
        <taxon>Eukaryota</taxon>
        <taxon>Fungi</taxon>
        <taxon>Dikarya</taxon>
        <taxon>Ascomycota</taxon>
        <taxon>Pezizomycotina</taxon>
        <taxon>Dothideomycetes</taxon>
        <taxon>Dothideomycetidae</taxon>
        <taxon>Dothideales</taxon>
        <taxon>Saccotheciaceae</taxon>
        <taxon>Aureobasidium</taxon>
    </lineage>
</organism>
<protein>
    <submittedName>
        <fullName evidence="3">Uncharacterized protein</fullName>
    </submittedName>
</protein>
<reference evidence="4 5" key="1">
    <citation type="submission" date="2018-10" db="EMBL/GenBank/DDBJ databases">
        <title>Fifty Aureobasidium pullulans genomes reveal a recombining polyextremotolerant generalist.</title>
        <authorList>
            <person name="Gostincar C."/>
            <person name="Turk M."/>
            <person name="Zajc J."/>
            <person name="Gunde-Cimerman N."/>
        </authorList>
    </citation>
    <scope>NUCLEOTIDE SEQUENCE [LARGE SCALE GENOMIC DNA]</scope>
    <source>
        <strain evidence="3 5">EXF-10659</strain>
        <strain evidence="2 4">EXF-11900</strain>
    </source>
</reference>
<feature type="transmembrane region" description="Helical" evidence="1">
    <location>
        <begin position="68"/>
        <end position="85"/>
    </location>
</feature>
<dbReference type="Proteomes" id="UP000304951">
    <property type="component" value="Unassembled WGS sequence"/>
</dbReference>
<evidence type="ECO:0000313" key="3">
    <source>
        <dbReference type="EMBL" id="THW59264.1"/>
    </source>
</evidence>
<comment type="caution">
    <text evidence="3">The sequence shown here is derived from an EMBL/GenBank/DDBJ whole genome shotgun (WGS) entry which is preliminary data.</text>
</comment>
<dbReference type="EMBL" id="QZAO01000733">
    <property type="protein sequence ID" value="THW59264.1"/>
    <property type="molecule type" value="Genomic_DNA"/>
</dbReference>
<proteinExistence type="predicted"/>
<dbReference type="EMBL" id="QZAF01000929">
    <property type="protein sequence ID" value="THV64139.1"/>
    <property type="molecule type" value="Genomic_DNA"/>
</dbReference>
<accession>A0A4S9ZPP2</accession>
<evidence type="ECO:0000313" key="4">
    <source>
        <dbReference type="Proteomes" id="UP000304951"/>
    </source>
</evidence>
<dbReference type="InterPro" id="IPR038213">
    <property type="entry name" value="IFI6/IFI27-like_sf"/>
</dbReference>
<dbReference type="Gene3D" id="6.10.110.10">
    <property type="match status" value="1"/>
</dbReference>
<evidence type="ECO:0000313" key="5">
    <source>
        <dbReference type="Proteomes" id="UP000308802"/>
    </source>
</evidence>
<keyword evidence="1" id="KW-1133">Transmembrane helix</keyword>
<gene>
    <name evidence="3" type="ORF">D6D19_10287</name>
    <name evidence="2" type="ORF">D6D28_10131</name>
</gene>
<feature type="transmembrane region" description="Helical" evidence="1">
    <location>
        <begin position="105"/>
        <end position="128"/>
    </location>
</feature>
<dbReference type="OrthoDB" id="440424at2759"/>
<evidence type="ECO:0000313" key="2">
    <source>
        <dbReference type="EMBL" id="THV64139.1"/>
    </source>
</evidence>
<keyword evidence="1" id="KW-0812">Transmembrane</keyword>
<name>A0A4S9ZPP2_AURPU</name>
<evidence type="ECO:0000256" key="1">
    <source>
        <dbReference type="SAM" id="Phobius"/>
    </source>
</evidence>